<evidence type="ECO:0000313" key="2">
    <source>
        <dbReference type="Proteomes" id="UP000095280"/>
    </source>
</evidence>
<reference evidence="3" key="1">
    <citation type="submission" date="2016-11" db="UniProtKB">
        <authorList>
            <consortium name="WormBaseParasite"/>
        </authorList>
    </citation>
    <scope>IDENTIFICATION</scope>
</reference>
<sequence length="110" mass="11565">GQVKLRVQALRLRQRNGASAQAAIITAAPSPTPQHPFKSAATPAVEAPASRYNCLRLQQGVFPHATAVPVRRSSSLATSSIQTKTAAAPPSLFAEAGSQQRPEPPYGCFC</sequence>
<accession>A0A1I8F9K7</accession>
<feature type="region of interest" description="Disordered" evidence="1">
    <location>
        <begin position="77"/>
        <end position="110"/>
    </location>
</feature>
<evidence type="ECO:0000313" key="3">
    <source>
        <dbReference type="WBParaSite" id="maker-unitig_25784-snap-gene-0.2-mRNA-1"/>
    </source>
</evidence>
<dbReference type="Proteomes" id="UP000095280">
    <property type="component" value="Unplaced"/>
</dbReference>
<proteinExistence type="predicted"/>
<dbReference type="AlphaFoldDB" id="A0A1I8F9K7"/>
<dbReference type="WBParaSite" id="maker-unitig_25784-snap-gene-0.2-mRNA-1">
    <property type="protein sequence ID" value="maker-unitig_25784-snap-gene-0.2-mRNA-1"/>
    <property type="gene ID" value="maker-unitig_25784-snap-gene-0.2"/>
</dbReference>
<protein>
    <submittedName>
        <fullName evidence="3">Uncharacterized protein</fullName>
    </submittedName>
</protein>
<evidence type="ECO:0000256" key="1">
    <source>
        <dbReference type="SAM" id="MobiDB-lite"/>
    </source>
</evidence>
<organism evidence="2 3">
    <name type="scientific">Macrostomum lignano</name>
    <dbReference type="NCBI Taxonomy" id="282301"/>
    <lineage>
        <taxon>Eukaryota</taxon>
        <taxon>Metazoa</taxon>
        <taxon>Spiralia</taxon>
        <taxon>Lophotrochozoa</taxon>
        <taxon>Platyhelminthes</taxon>
        <taxon>Rhabditophora</taxon>
        <taxon>Macrostomorpha</taxon>
        <taxon>Macrostomida</taxon>
        <taxon>Macrostomidae</taxon>
        <taxon>Macrostomum</taxon>
    </lineage>
</organism>
<keyword evidence="2" id="KW-1185">Reference proteome</keyword>
<name>A0A1I8F9K7_9PLAT</name>